<dbReference type="RefSeq" id="WP_002853587.1">
    <property type="nucleotide sequence ID" value="NZ_ADKM02000135.1"/>
</dbReference>
<evidence type="ECO:0000313" key="2">
    <source>
        <dbReference type="Proteomes" id="UP000004259"/>
    </source>
</evidence>
<protein>
    <submittedName>
        <fullName evidence="1">Uncharacterized protein</fullName>
    </submittedName>
</protein>
<dbReference type="AlphaFoldDB" id="E9SI14"/>
<dbReference type="Proteomes" id="UP000004259">
    <property type="component" value="Unassembled WGS sequence"/>
</dbReference>
<proteinExistence type="predicted"/>
<accession>E9SI14</accession>
<dbReference type="STRING" id="246199.CUS_5379"/>
<sequence>MRTKAKAALIAAAAIVGAAGGLWLTWCRGINYEKRYKDLFDKTFKGDYKITVTESGFTYNPEAPLKLPFRYKIYDVEYKDKNGKERHFEIDGRAGYQIYSSIDESFIEYIKNRSKKSDYYIASAIAADGYEIAKNDVYNNIVPKYFDAKYDPEVSSIRALSDGYSIAVFPFDSSIFYFSSDYNNKDKVTEFLSPENCPILSDFDFREAAKSKTFELAVHIDITDESKFDMIDEFTEKAEALCSEYTAASDLGGNYHYMVRTKIGEGDEVKVIDRTDVYVINGEKVDIDKNEDRASQKFRDMIVEKCGYNTEKRSKT</sequence>
<keyword evidence="2" id="KW-1185">Reference proteome</keyword>
<dbReference type="OrthoDB" id="1819788at2"/>
<organism evidence="1 2">
    <name type="scientific">Ruminococcus albus 8</name>
    <dbReference type="NCBI Taxonomy" id="246199"/>
    <lineage>
        <taxon>Bacteria</taxon>
        <taxon>Bacillati</taxon>
        <taxon>Bacillota</taxon>
        <taxon>Clostridia</taxon>
        <taxon>Eubacteriales</taxon>
        <taxon>Oscillospiraceae</taxon>
        <taxon>Ruminococcus</taxon>
    </lineage>
</organism>
<name>E9SI14_RUMAL</name>
<reference evidence="1 2" key="1">
    <citation type="submission" date="2011-02" db="EMBL/GenBank/DDBJ databases">
        <authorList>
            <person name="Nelson K.E."/>
            <person name="Sutton G."/>
            <person name="Torralba M."/>
            <person name="Durkin S."/>
            <person name="Harkins D."/>
            <person name="Montgomery R."/>
            <person name="Ziemer C."/>
            <person name="Klaassens E."/>
            <person name="Ocuiv P."/>
            <person name="Morrison M."/>
        </authorList>
    </citation>
    <scope>NUCLEOTIDE SEQUENCE [LARGE SCALE GENOMIC DNA]</scope>
    <source>
        <strain evidence="1 2">8</strain>
    </source>
</reference>
<comment type="caution">
    <text evidence="1">The sequence shown here is derived from an EMBL/GenBank/DDBJ whole genome shotgun (WGS) entry which is preliminary data.</text>
</comment>
<gene>
    <name evidence="1" type="ORF">CUS_5379</name>
</gene>
<evidence type="ECO:0000313" key="1">
    <source>
        <dbReference type="EMBL" id="EGC01103.1"/>
    </source>
</evidence>
<dbReference type="EMBL" id="ADKM02000135">
    <property type="protein sequence ID" value="EGC01103.1"/>
    <property type="molecule type" value="Genomic_DNA"/>
</dbReference>